<organism evidence="9 10">
    <name type="scientific">Dictyobacter formicarum</name>
    <dbReference type="NCBI Taxonomy" id="2778368"/>
    <lineage>
        <taxon>Bacteria</taxon>
        <taxon>Bacillati</taxon>
        <taxon>Chloroflexota</taxon>
        <taxon>Ktedonobacteria</taxon>
        <taxon>Ktedonobacterales</taxon>
        <taxon>Dictyobacteraceae</taxon>
        <taxon>Dictyobacter</taxon>
    </lineage>
</organism>
<evidence type="ECO:0000259" key="8">
    <source>
        <dbReference type="SMART" id="SM00482"/>
    </source>
</evidence>
<comment type="caution">
    <text evidence="9">The sequence shown here is derived from an EMBL/GenBank/DDBJ whole genome shotgun (WGS) entry which is preliminary data.</text>
</comment>
<dbReference type="InterPro" id="IPR041464">
    <property type="entry name" value="TubC_N"/>
</dbReference>
<evidence type="ECO:0000256" key="2">
    <source>
        <dbReference type="ARBA" id="ARBA00012417"/>
    </source>
</evidence>
<evidence type="ECO:0000313" key="9">
    <source>
        <dbReference type="EMBL" id="GHO82983.1"/>
    </source>
</evidence>
<dbReference type="Pfam" id="PF18563">
    <property type="entry name" value="TubC_N"/>
    <property type="match status" value="1"/>
</dbReference>
<dbReference type="InterPro" id="IPR012337">
    <property type="entry name" value="RNaseH-like_sf"/>
</dbReference>
<evidence type="ECO:0000256" key="5">
    <source>
        <dbReference type="ARBA" id="ARBA00022695"/>
    </source>
</evidence>
<dbReference type="Gene3D" id="3.30.70.370">
    <property type="match status" value="1"/>
</dbReference>
<evidence type="ECO:0000256" key="3">
    <source>
        <dbReference type="ARBA" id="ARBA00020311"/>
    </source>
</evidence>
<evidence type="ECO:0000256" key="1">
    <source>
        <dbReference type="ARBA" id="ARBA00007705"/>
    </source>
</evidence>
<evidence type="ECO:0000256" key="4">
    <source>
        <dbReference type="ARBA" id="ARBA00022679"/>
    </source>
</evidence>
<accession>A0ABQ3VC36</accession>
<dbReference type="SUPFAM" id="SSF56672">
    <property type="entry name" value="DNA/RNA polymerases"/>
    <property type="match status" value="1"/>
</dbReference>
<dbReference type="Gene3D" id="3.30.420.10">
    <property type="entry name" value="Ribonuclease H-like superfamily/Ribonuclease H"/>
    <property type="match status" value="1"/>
</dbReference>
<protein>
    <recommendedName>
        <fullName evidence="3">DNA polymerase I</fullName>
        <ecNumber evidence="2">2.7.7.7</ecNumber>
    </recommendedName>
</protein>
<name>A0ABQ3VC36_9CHLR</name>
<comment type="catalytic activity">
    <reaction evidence="7">
        <text>DNA(n) + a 2'-deoxyribonucleoside 5'-triphosphate = DNA(n+1) + diphosphate</text>
        <dbReference type="Rhea" id="RHEA:22508"/>
        <dbReference type="Rhea" id="RHEA-COMP:17339"/>
        <dbReference type="Rhea" id="RHEA-COMP:17340"/>
        <dbReference type="ChEBI" id="CHEBI:33019"/>
        <dbReference type="ChEBI" id="CHEBI:61560"/>
        <dbReference type="ChEBI" id="CHEBI:173112"/>
        <dbReference type="EC" id="2.7.7.7"/>
    </reaction>
</comment>
<dbReference type="InterPro" id="IPR019760">
    <property type="entry name" value="DNA-dir_DNA_pol_A_CS"/>
</dbReference>
<dbReference type="Gene3D" id="1.20.1060.10">
    <property type="entry name" value="Taq DNA Polymerase, Chain T, domain 4"/>
    <property type="match status" value="1"/>
</dbReference>
<feature type="domain" description="DNA-directed DNA polymerase family A palm" evidence="8">
    <location>
        <begin position="525"/>
        <end position="736"/>
    </location>
</feature>
<dbReference type="InterPro" id="IPR001098">
    <property type="entry name" value="DNA-dir_DNA_pol_A_palm_dom"/>
</dbReference>
<dbReference type="RefSeq" id="WP_201360618.1">
    <property type="nucleotide sequence ID" value="NZ_BNJJ01000002.1"/>
</dbReference>
<evidence type="ECO:0000256" key="7">
    <source>
        <dbReference type="ARBA" id="ARBA00049244"/>
    </source>
</evidence>
<dbReference type="SMART" id="SM00482">
    <property type="entry name" value="POLAc"/>
    <property type="match status" value="1"/>
</dbReference>
<evidence type="ECO:0000256" key="6">
    <source>
        <dbReference type="ARBA" id="ARBA00022932"/>
    </source>
</evidence>
<reference evidence="9 10" key="1">
    <citation type="journal article" date="2021" name="Int. J. Syst. Evol. Microbiol.">
        <title>Reticulibacter mediterranei gen. nov., sp. nov., within the new family Reticulibacteraceae fam. nov., and Ktedonospora formicarum gen. nov., sp. nov., Ktedonobacter robiniae sp. nov., Dictyobacter formicarum sp. nov. and Dictyobacter arantiisoli sp. nov., belonging to the class Ktedonobacteria.</title>
        <authorList>
            <person name="Yabe S."/>
            <person name="Zheng Y."/>
            <person name="Wang C.M."/>
            <person name="Sakai Y."/>
            <person name="Abe K."/>
            <person name="Yokota A."/>
            <person name="Donadio S."/>
            <person name="Cavaletti L."/>
            <person name="Monciardini P."/>
        </authorList>
    </citation>
    <scope>NUCLEOTIDE SEQUENCE [LARGE SCALE GENOMIC DNA]</scope>
    <source>
        <strain evidence="9 10">SOSP1-9</strain>
    </source>
</reference>
<dbReference type="Proteomes" id="UP000635565">
    <property type="component" value="Unassembled WGS sequence"/>
</dbReference>
<dbReference type="EC" id="2.7.7.7" evidence="2"/>
<keyword evidence="6" id="KW-0239">DNA-directed DNA polymerase</keyword>
<keyword evidence="10" id="KW-1185">Reference proteome</keyword>
<evidence type="ECO:0000313" key="10">
    <source>
        <dbReference type="Proteomes" id="UP000635565"/>
    </source>
</evidence>
<comment type="similarity">
    <text evidence="1">Belongs to the DNA polymerase type-A family.</text>
</comment>
<dbReference type="PRINTS" id="PR00868">
    <property type="entry name" value="DNAPOLI"/>
</dbReference>
<dbReference type="Gene3D" id="1.10.150.20">
    <property type="entry name" value="5' to 3' exonuclease, C-terminal subdomain"/>
    <property type="match status" value="1"/>
</dbReference>
<sequence>MTPIELLEDLQKHDVYLSLNGEKLHVHAAKGAFTPELQAQVLAQKTDLLHLLSSDGDQPLEEQEKPEDAKIEQCVQCPEPLTYYSDQGIPYCEKHRREKSLAQCAASPALQLVTQEAFFLHDVCCEIAEALGQVTGPVALDLETTGLNALHDRVVSIMIGIPGRVYILDMRPYYNLSPERRKEWRRALQNVFQKPAVTWIGHNLKFDWKFLSAHFTIHLPQVYDTMLVEQLIHGAGLSDREFSVSLQQTAARYQILVEKEQRAWFPQLHMRPEWSSPFPAQQLAYMIQDIEVPYHIYERQQQRIRELDLAQIVQVENQALPALAAMELRGVLIDQALWRSMLQKKAERQHLLEQEIATTLGKALQKAYDTYQRALQAEEQHLMHTYQSERTPSSWPAFRKEGLASWKANHKAPPRPSRMPQGEPTINLASSTQLLAALSSMGIHVISTRESSLEPYAARFPLIAKLLQWKKLQKFNSSFGENILAVIGSDGRLRGDFAQIGAASGRIICSKPNLQQIPSHEKNEDENIRRCFIAPAGYKLLKADLSNIELRILAEVAQDRELLRLFAEGADLHAETAKLMFNLPPETDTRSYLYKGKACARDIAKTINYGLAYGMGAQGLAARVGVSEDVAKELMTTYFNTYADVARWLRTTAKQALKQGYAVTLAGRRRPFIVTPLDDQATRGAMERSAKNHPIQGLNADIIKRALALLYQRLPEAAHIVLAVHDEVVLECPEQNIVEVEKILKDAMVQACRDFLTVVHIPEPDVLVESYWKKD</sequence>
<dbReference type="InterPro" id="IPR002298">
    <property type="entry name" value="DNA_polymerase_A"/>
</dbReference>
<dbReference type="Pfam" id="PF00476">
    <property type="entry name" value="DNA_pol_A"/>
    <property type="match status" value="1"/>
</dbReference>
<dbReference type="InterPro" id="IPR044894">
    <property type="entry name" value="TubC_N_sf"/>
</dbReference>
<dbReference type="InterPro" id="IPR036397">
    <property type="entry name" value="RNaseH_sf"/>
</dbReference>
<dbReference type="PANTHER" id="PTHR10133">
    <property type="entry name" value="DNA POLYMERASE I"/>
    <property type="match status" value="1"/>
</dbReference>
<dbReference type="Gene3D" id="1.10.10.1830">
    <property type="entry name" value="Non-ribosomal peptide synthase, adenylation domain"/>
    <property type="match status" value="1"/>
</dbReference>
<keyword evidence="4" id="KW-0808">Transferase</keyword>
<dbReference type="InterPro" id="IPR002562">
    <property type="entry name" value="3'-5'_exonuclease_dom"/>
</dbReference>
<proteinExistence type="inferred from homology"/>
<keyword evidence="5" id="KW-0548">Nucleotidyltransferase</keyword>
<dbReference type="SUPFAM" id="SSF53098">
    <property type="entry name" value="Ribonuclease H-like"/>
    <property type="match status" value="1"/>
</dbReference>
<dbReference type="Pfam" id="PF01612">
    <property type="entry name" value="DNA_pol_A_exo1"/>
    <property type="match status" value="1"/>
</dbReference>
<dbReference type="EMBL" id="BNJJ01000002">
    <property type="protein sequence ID" value="GHO82983.1"/>
    <property type="molecule type" value="Genomic_DNA"/>
</dbReference>
<dbReference type="InterPro" id="IPR043502">
    <property type="entry name" value="DNA/RNA_pol_sf"/>
</dbReference>
<gene>
    <name evidence="9" type="ORF">KSZ_09890</name>
</gene>
<dbReference type="PANTHER" id="PTHR10133:SF62">
    <property type="entry name" value="DNA POLYMERASE THETA"/>
    <property type="match status" value="1"/>
</dbReference>
<dbReference type="PROSITE" id="PS00447">
    <property type="entry name" value="DNA_POLYMERASE_A"/>
    <property type="match status" value="1"/>
</dbReference>